<accession>A0A1J4J7R6</accession>
<name>A0A1J4J7R6_9EUKA</name>
<organism evidence="4 5">
    <name type="scientific">Tritrichomonas foetus</name>
    <dbReference type="NCBI Taxonomy" id="1144522"/>
    <lineage>
        <taxon>Eukaryota</taxon>
        <taxon>Metamonada</taxon>
        <taxon>Parabasalia</taxon>
        <taxon>Tritrichomonadida</taxon>
        <taxon>Tritrichomonadidae</taxon>
        <taxon>Tritrichomonas</taxon>
    </lineage>
</organism>
<gene>
    <name evidence="4" type="ORF">TRFO_40044</name>
</gene>
<feature type="domain" description="Methyltransferase FkbM" evidence="3">
    <location>
        <begin position="240"/>
        <end position="396"/>
    </location>
</feature>
<evidence type="ECO:0000256" key="2">
    <source>
        <dbReference type="SAM" id="Phobius"/>
    </source>
</evidence>
<keyword evidence="2" id="KW-1133">Transmembrane helix</keyword>
<evidence type="ECO:0000259" key="3">
    <source>
        <dbReference type="Pfam" id="PF05050"/>
    </source>
</evidence>
<dbReference type="RefSeq" id="XP_068346836.1">
    <property type="nucleotide sequence ID" value="XM_068512974.1"/>
</dbReference>
<dbReference type="PANTHER" id="PTHR34203">
    <property type="entry name" value="METHYLTRANSFERASE, FKBM FAMILY PROTEIN"/>
    <property type="match status" value="1"/>
</dbReference>
<dbReference type="SUPFAM" id="SSF53335">
    <property type="entry name" value="S-adenosyl-L-methionine-dependent methyltransferases"/>
    <property type="match status" value="1"/>
</dbReference>
<dbReference type="Pfam" id="PF05050">
    <property type="entry name" value="Methyltransf_21"/>
    <property type="match status" value="1"/>
</dbReference>
<protein>
    <submittedName>
        <fullName evidence="4">Methyltransferase, FkbM family protein</fullName>
    </submittedName>
</protein>
<feature type="transmembrane region" description="Helical" evidence="2">
    <location>
        <begin position="35"/>
        <end position="53"/>
    </location>
</feature>
<keyword evidence="4" id="KW-0808">Transferase</keyword>
<dbReference type="GO" id="GO:0032259">
    <property type="term" value="P:methylation"/>
    <property type="evidence" value="ECO:0007669"/>
    <property type="project" value="UniProtKB-KW"/>
</dbReference>
<dbReference type="GO" id="GO:0008168">
    <property type="term" value="F:methyltransferase activity"/>
    <property type="evidence" value="ECO:0007669"/>
    <property type="project" value="UniProtKB-KW"/>
</dbReference>
<proteinExistence type="predicted"/>
<dbReference type="VEuPathDB" id="TrichDB:TRFO_40044"/>
<evidence type="ECO:0000313" key="5">
    <source>
        <dbReference type="Proteomes" id="UP000179807"/>
    </source>
</evidence>
<feature type="region of interest" description="Disordered" evidence="1">
    <location>
        <begin position="67"/>
        <end position="86"/>
    </location>
</feature>
<dbReference type="Proteomes" id="UP000179807">
    <property type="component" value="Unassembled WGS sequence"/>
</dbReference>
<dbReference type="PANTHER" id="PTHR34203:SF15">
    <property type="entry name" value="SLL1173 PROTEIN"/>
    <property type="match status" value="1"/>
</dbReference>
<keyword evidence="2" id="KW-0812">Transmembrane</keyword>
<sequence length="423" mass="49642">MKTFTDINKVKVTELRSYPKYHKKDTSYLEMNTKYYLSLNIFMYITFIVFLLLQRQENNCQPFLHNSDENTPIQHLSTSRKSRSQSNLLHKSFDERVNDIFPKEVPLPTYSCHGQPYKKRDIHISESPDIKFGGNATKQLEYAYKEMNANIPYLVRSGRSLTTFLHLLNTIDLSLRCGYFYVPYTTYQDIDRKEWVSELQEIKKKYKIRDIFPEVFFYHHGLRFADPRIQNYVRNRNIIDMGAYIGDSALVFFPYTDEKVYSYEYSLKNVKEMEKTFRENNIPSDKYLIINAGISNESAVVMIEDDSGISSGNKIKINGGKVQINMTTIDDEAKKYKMKVGMIKGDIEGFELKALEGAKETLKRDRPIISVSLYHHWDEFFGIPKLVRELENYEFEFSVGTWSNNFGLNELILFGYPKEILDN</sequence>
<dbReference type="NCBIfam" id="TIGR01444">
    <property type="entry name" value="fkbM_fam"/>
    <property type="match status" value="1"/>
</dbReference>
<dbReference type="EMBL" id="MLAK01001378">
    <property type="protein sequence ID" value="OHS93699.1"/>
    <property type="molecule type" value="Genomic_DNA"/>
</dbReference>
<dbReference type="InterPro" id="IPR052514">
    <property type="entry name" value="SAM-dependent_MTase"/>
</dbReference>
<keyword evidence="5" id="KW-1185">Reference proteome</keyword>
<reference evidence="4" key="1">
    <citation type="submission" date="2016-10" db="EMBL/GenBank/DDBJ databases">
        <authorList>
            <person name="Benchimol M."/>
            <person name="Almeida L.G."/>
            <person name="Vasconcelos A.T."/>
            <person name="Perreira-Neves A."/>
            <person name="Rosa I.A."/>
            <person name="Tasca T."/>
            <person name="Bogo M.R."/>
            <person name="de Souza W."/>
        </authorList>
    </citation>
    <scope>NUCLEOTIDE SEQUENCE [LARGE SCALE GENOMIC DNA]</scope>
    <source>
        <strain evidence="4">K</strain>
    </source>
</reference>
<dbReference type="GeneID" id="94847678"/>
<dbReference type="AlphaFoldDB" id="A0A1J4J7R6"/>
<dbReference type="InterPro" id="IPR006342">
    <property type="entry name" value="FkbM_mtfrase"/>
</dbReference>
<keyword evidence="2" id="KW-0472">Membrane</keyword>
<dbReference type="InterPro" id="IPR029063">
    <property type="entry name" value="SAM-dependent_MTases_sf"/>
</dbReference>
<keyword evidence="4" id="KW-0489">Methyltransferase</keyword>
<comment type="caution">
    <text evidence="4">The sequence shown here is derived from an EMBL/GenBank/DDBJ whole genome shotgun (WGS) entry which is preliminary data.</text>
</comment>
<dbReference type="OrthoDB" id="2108639at2759"/>
<evidence type="ECO:0000313" key="4">
    <source>
        <dbReference type="EMBL" id="OHS93699.1"/>
    </source>
</evidence>
<evidence type="ECO:0000256" key="1">
    <source>
        <dbReference type="SAM" id="MobiDB-lite"/>
    </source>
</evidence>
<dbReference type="Gene3D" id="3.40.50.150">
    <property type="entry name" value="Vaccinia Virus protein VP39"/>
    <property type="match status" value="1"/>
</dbReference>